<dbReference type="AlphaFoldDB" id="A0A2R6RQ47"/>
<evidence type="ECO:0000256" key="4">
    <source>
        <dbReference type="ARBA" id="ARBA00022737"/>
    </source>
</evidence>
<name>A0A2R6RQ47_9APHY</name>
<dbReference type="InterPro" id="IPR012972">
    <property type="entry name" value="NLE"/>
</dbReference>
<evidence type="ECO:0000256" key="5">
    <source>
        <dbReference type="ARBA" id="ARBA00023242"/>
    </source>
</evidence>
<dbReference type="Proteomes" id="UP000186601">
    <property type="component" value="Unassembled WGS sequence"/>
</dbReference>
<dbReference type="OrthoDB" id="10251381at2759"/>
<comment type="subunit">
    <text evidence="6">Component of the NOP7 complex, composed of ERB1, NOP7 and YTM1. Within the NOP7 complex ERB1 appears to interact directly with NOP7 and YTM1. The NOP7 complex also associates with the 66S pre-ribosome.</text>
</comment>
<proteinExistence type="inferred from homology"/>
<organism evidence="10 11">
    <name type="scientific">Hermanssonia centrifuga</name>
    <dbReference type="NCBI Taxonomy" id="98765"/>
    <lineage>
        <taxon>Eukaryota</taxon>
        <taxon>Fungi</taxon>
        <taxon>Dikarya</taxon>
        <taxon>Basidiomycota</taxon>
        <taxon>Agaricomycotina</taxon>
        <taxon>Agaricomycetes</taxon>
        <taxon>Polyporales</taxon>
        <taxon>Meruliaceae</taxon>
        <taxon>Hermanssonia</taxon>
    </lineage>
</organism>
<keyword evidence="1 6" id="KW-0690">Ribosome biogenesis</keyword>
<feature type="region of interest" description="Disordered" evidence="8">
    <location>
        <begin position="237"/>
        <end position="259"/>
    </location>
</feature>
<feature type="repeat" description="WD" evidence="7">
    <location>
        <begin position="265"/>
        <end position="307"/>
    </location>
</feature>
<dbReference type="PANTHER" id="PTHR19855:SF11">
    <property type="entry name" value="RIBOSOME BIOGENESIS PROTEIN WDR12"/>
    <property type="match status" value="1"/>
</dbReference>
<dbReference type="Pfam" id="PF08154">
    <property type="entry name" value="NLE"/>
    <property type="match status" value="1"/>
</dbReference>
<keyword evidence="4" id="KW-0677">Repeat</keyword>
<reference evidence="10 11" key="1">
    <citation type="submission" date="2018-02" db="EMBL/GenBank/DDBJ databases">
        <title>Genome sequence of the basidiomycete white-rot fungus Phlebia centrifuga.</title>
        <authorList>
            <person name="Granchi Z."/>
            <person name="Peng M."/>
            <person name="de Vries R.P."/>
            <person name="Hilden K."/>
            <person name="Makela M.R."/>
            <person name="Grigoriev I."/>
            <person name="Riley R."/>
        </authorList>
    </citation>
    <scope>NUCLEOTIDE SEQUENCE [LARGE SCALE GENOMIC DNA]</scope>
    <source>
        <strain evidence="10 11">FBCC195</strain>
    </source>
</reference>
<keyword evidence="3 7" id="KW-0853">WD repeat</keyword>
<feature type="repeat" description="WD" evidence="7">
    <location>
        <begin position="379"/>
        <end position="401"/>
    </location>
</feature>
<comment type="caution">
    <text evidence="10">The sequence shown here is derived from an EMBL/GenBank/DDBJ whole genome shotgun (WGS) entry which is preliminary data.</text>
</comment>
<evidence type="ECO:0000256" key="6">
    <source>
        <dbReference type="HAMAP-Rule" id="MF_03029"/>
    </source>
</evidence>
<evidence type="ECO:0000256" key="3">
    <source>
        <dbReference type="ARBA" id="ARBA00022574"/>
    </source>
</evidence>
<dbReference type="SMART" id="SM00320">
    <property type="entry name" value="WD40"/>
    <property type="match status" value="6"/>
</dbReference>
<dbReference type="InterPro" id="IPR001680">
    <property type="entry name" value="WD40_rpt"/>
</dbReference>
<feature type="domain" description="NLE" evidence="9">
    <location>
        <begin position="13"/>
        <end position="71"/>
    </location>
</feature>
<dbReference type="PROSITE" id="PS50082">
    <property type="entry name" value="WD_REPEATS_2"/>
    <property type="match status" value="3"/>
</dbReference>
<dbReference type="PRINTS" id="PR00320">
    <property type="entry name" value="GPROTEINBRPT"/>
</dbReference>
<evidence type="ECO:0000256" key="1">
    <source>
        <dbReference type="ARBA" id="ARBA00022517"/>
    </source>
</evidence>
<dbReference type="EMBL" id="MLYV02000196">
    <property type="protein sequence ID" value="PSS32119.1"/>
    <property type="molecule type" value="Genomic_DNA"/>
</dbReference>
<dbReference type="Gene3D" id="2.130.10.10">
    <property type="entry name" value="YVTN repeat-like/Quinoprotein amine dehydrogenase"/>
    <property type="match status" value="1"/>
</dbReference>
<dbReference type="InterPro" id="IPR015943">
    <property type="entry name" value="WD40/YVTN_repeat-like_dom_sf"/>
</dbReference>
<evidence type="ECO:0000313" key="11">
    <source>
        <dbReference type="Proteomes" id="UP000186601"/>
    </source>
</evidence>
<comment type="subcellular location">
    <subcellularLocation>
        <location evidence="6">Nucleus</location>
        <location evidence="6">Nucleolus</location>
    </subcellularLocation>
    <subcellularLocation>
        <location evidence="6">Nucleus</location>
        <location evidence="6">Nucleoplasm</location>
    </subcellularLocation>
</comment>
<evidence type="ECO:0000256" key="8">
    <source>
        <dbReference type="SAM" id="MobiDB-lite"/>
    </source>
</evidence>
<dbReference type="PANTHER" id="PTHR19855">
    <property type="entry name" value="WD40 REPEAT PROTEIN 12, 37"/>
    <property type="match status" value="1"/>
</dbReference>
<dbReference type="GO" id="GO:0005730">
    <property type="term" value="C:nucleolus"/>
    <property type="evidence" value="ECO:0007669"/>
    <property type="project" value="UniProtKB-SubCell"/>
</dbReference>
<keyword evidence="11" id="KW-1185">Reference proteome</keyword>
<keyword evidence="5 6" id="KW-0539">Nucleus</keyword>
<dbReference type="GO" id="GO:0030687">
    <property type="term" value="C:preribosome, large subunit precursor"/>
    <property type="evidence" value="ECO:0007669"/>
    <property type="project" value="UniProtKB-UniRule"/>
</dbReference>
<dbReference type="GO" id="GO:0000466">
    <property type="term" value="P:maturation of 5.8S rRNA from tricistronic rRNA transcript (SSU-rRNA, 5.8S rRNA, LSU-rRNA)"/>
    <property type="evidence" value="ECO:0007669"/>
    <property type="project" value="UniProtKB-UniRule"/>
</dbReference>
<evidence type="ECO:0000313" key="10">
    <source>
        <dbReference type="EMBL" id="PSS32119.1"/>
    </source>
</evidence>
<dbReference type="SUPFAM" id="SSF50978">
    <property type="entry name" value="WD40 repeat-like"/>
    <property type="match status" value="1"/>
</dbReference>
<comment type="similarity">
    <text evidence="6">Belongs to the WD repeat WDR12/YTM1 family.</text>
</comment>
<dbReference type="GO" id="GO:0005654">
    <property type="term" value="C:nucleoplasm"/>
    <property type="evidence" value="ECO:0007669"/>
    <property type="project" value="UniProtKB-SubCell"/>
</dbReference>
<dbReference type="HAMAP" id="MF_03029">
    <property type="entry name" value="WDR12"/>
    <property type="match status" value="1"/>
</dbReference>
<dbReference type="GO" id="GO:0000463">
    <property type="term" value="P:maturation of LSU-rRNA from tricistronic rRNA transcript (SSU-rRNA, 5.8S rRNA, LSU-rRNA)"/>
    <property type="evidence" value="ECO:0007669"/>
    <property type="project" value="UniProtKB-UniRule"/>
</dbReference>
<dbReference type="STRING" id="98765.A0A2R6RQ47"/>
<dbReference type="PROSITE" id="PS50294">
    <property type="entry name" value="WD_REPEATS_REGION"/>
    <property type="match status" value="1"/>
</dbReference>
<evidence type="ECO:0000256" key="7">
    <source>
        <dbReference type="PROSITE-ProRule" id="PRU00221"/>
    </source>
</evidence>
<accession>A0A2R6RQ47</accession>
<dbReference type="InterPro" id="IPR020472">
    <property type="entry name" value="WD40_PAC1"/>
</dbReference>
<evidence type="ECO:0000259" key="9">
    <source>
        <dbReference type="Pfam" id="PF08154"/>
    </source>
</evidence>
<dbReference type="GO" id="GO:0043021">
    <property type="term" value="F:ribonucleoprotein complex binding"/>
    <property type="evidence" value="ECO:0007669"/>
    <property type="project" value="UniProtKB-UniRule"/>
</dbReference>
<protein>
    <recommendedName>
        <fullName evidence="6">Ribosome biogenesis protein YTM1</fullName>
    </recommendedName>
</protein>
<dbReference type="InterPro" id="IPR028599">
    <property type="entry name" value="WDR12/Ytm1"/>
</dbReference>
<dbReference type="InterPro" id="IPR019775">
    <property type="entry name" value="WD40_repeat_CS"/>
</dbReference>
<dbReference type="InterPro" id="IPR036322">
    <property type="entry name" value="WD40_repeat_dom_sf"/>
</dbReference>
<dbReference type="Pfam" id="PF00400">
    <property type="entry name" value="WD40"/>
    <property type="match status" value="4"/>
</dbReference>
<comment type="function">
    <text evidence="6">Component of the NOP7 complex, which is required for maturation of the 25S and 5.8S ribosomal RNAs and formation of the 60S ribosome.</text>
</comment>
<dbReference type="PROSITE" id="PS00678">
    <property type="entry name" value="WD_REPEATS_1"/>
    <property type="match status" value="2"/>
</dbReference>
<sequence length="447" mass="48458">MASTSNADVSHPVVFTTQTAYPLPSQKFMIPASWRRYQLSQLVNKALSLEKPVPFDFLVRGEILRTTLGEWCAEKGIGEEETLEIEYIESVMPPQKMSSLPHEDWVSCVSCQEPNYFFTASYDGNIRIFDYAQSLLQTIPVHEAPSTSLTVIPSNANSDTRLIASASHDLTARLTQITLSTGPTASARTLASLHLHTAPLTSITSNSSGSYLLTASNDGLIGFWDTSIPTTDEVALEEGTERKKRRKVGEDQDTRPKRKAPLNVLKSHTARVSKAIFVKSDNKTAVSAGFDSTVRTWDTENGVCTNTITASSKPFLDIAELPSGQSVLAASTDRTVCQYDLRAAESATTASVTTLHHSATPSCIATSPSQSPSSSEHQIITGAYDGVVRLWDLRSTKSAVTSFKVWEARTGGRKVLSVDWTRGVVGIGGEGGVEVWRVGEGDRLVPS</sequence>
<gene>
    <name evidence="6" type="primary">YTM1</name>
    <name evidence="10" type="ORF">PHLCEN_2v2115</name>
</gene>
<evidence type="ECO:0000256" key="2">
    <source>
        <dbReference type="ARBA" id="ARBA00022552"/>
    </source>
</evidence>
<feature type="repeat" description="WD" evidence="7">
    <location>
        <begin position="193"/>
        <end position="225"/>
    </location>
</feature>
<keyword evidence="2 6" id="KW-0698">rRNA processing</keyword>